<dbReference type="WBParaSite" id="nRc.2.0.1.t01161-RA">
    <property type="protein sequence ID" value="nRc.2.0.1.t01161-RA"/>
    <property type="gene ID" value="nRc.2.0.1.g01161"/>
</dbReference>
<organism evidence="1 2">
    <name type="scientific">Romanomermis culicivorax</name>
    <name type="common">Nematode worm</name>
    <dbReference type="NCBI Taxonomy" id="13658"/>
    <lineage>
        <taxon>Eukaryota</taxon>
        <taxon>Metazoa</taxon>
        <taxon>Ecdysozoa</taxon>
        <taxon>Nematoda</taxon>
        <taxon>Enoplea</taxon>
        <taxon>Dorylaimia</taxon>
        <taxon>Mermithida</taxon>
        <taxon>Mermithoidea</taxon>
        <taxon>Mermithidae</taxon>
        <taxon>Romanomermis</taxon>
    </lineage>
</organism>
<reference evidence="2" key="1">
    <citation type="submission" date="2022-11" db="UniProtKB">
        <authorList>
            <consortium name="WormBaseParasite"/>
        </authorList>
    </citation>
    <scope>IDENTIFICATION</scope>
</reference>
<dbReference type="AlphaFoldDB" id="A0A915HIL0"/>
<evidence type="ECO:0000313" key="2">
    <source>
        <dbReference type="WBParaSite" id="nRc.2.0.1.t01161-RA"/>
    </source>
</evidence>
<evidence type="ECO:0000313" key="1">
    <source>
        <dbReference type="Proteomes" id="UP000887565"/>
    </source>
</evidence>
<keyword evidence="1" id="KW-1185">Reference proteome</keyword>
<protein>
    <submittedName>
        <fullName evidence="2">Uncharacterized protein</fullName>
    </submittedName>
</protein>
<proteinExistence type="predicted"/>
<accession>A0A915HIL0</accession>
<dbReference type="Proteomes" id="UP000887565">
    <property type="component" value="Unplaced"/>
</dbReference>
<name>A0A915HIL0_ROMCU</name>
<sequence length="75" mass="8694">MARMEEELWRSSFEMARQAEIKTTKKVELLIKVIESVQDRKKETEGDQRKKINRVAGQIAIHENLARPCIPGNTD</sequence>